<evidence type="ECO:0000256" key="1">
    <source>
        <dbReference type="ARBA" id="ARBA00023118"/>
    </source>
</evidence>
<dbReference type="OrthoDB" id="9813956at2"/>
<dbReference type="GO" id="GO:0051607">
    <property type="term" value="P:defense response to virus"/>
    <property type="evidence" value="ECO:0007669"/>
    <property type="project" value="UniProtKB-KW"/>
</dbReference>
<keyword evidence="4" id="KW-1185">Reference proteome</keyword>
<proteinExistence type="predicted"/>
<organism evidence="3 4">
    <name type="scientific">Desulfococcus multivorans DSM 2059</name>
    <dbReference type="NCBI Taxonomy" id="1121405"/>
    <lineage>
        <taxon>Bacteria</taxon>
        <taxon>Pseudomonadati</taxon>
        <taxon>Thermodesulfobacteriota</taxon>
        <taxon>Desulfobacteria</taxon>
        <taxon>Desulfobacterales</taxon>
        <taxon>Desulfococcaceae</taxon>
        <taxon>Desulfococcus</taxon>
    </lineage>
</organism>
<dbReference type="STRING" id="897.B2D07_12920"/>
<evidence type="ECO:0000313" key="4">
    <source>
        <dbReference type="Proteomes" id="UP000014977"/>
    </source>
</evidence>
<dbReference type="InterPro" id="IPR010172">
    <property type="entry name" value="CRISPR-assoc_prot_TM1791"/>
</dbReference>
<dbReference type="PANTHER" id="PTHR39965:SF1">
    <property type="entry name" value="CRISPR SYSTEM CMR SUBUNIT CMR6"/>
    <property type="match status" value="1"/>
</dbReference>
<reference evidence="3 4" key="1">
    <citation type="journal article" date="2013" name="Genome Announc.">
        <title>Draft genome sequences for three mercury-methylating, sulfate-reducing bacteria.</title>
        <authorList>
            <person name="Brown S.D."/>
            <person name="Hurt R.A.Jr."/>
            <person name="Gilmour C.C."/>
            <person name="Elias D.A."/>
        </authorList>
    </citation>
    <scope>NUCLEOTIDE SEQUENCE [LARGE SCALE GENOMIC DNA]</scope>
    <source>
        <strain evidence="3 4">DSM 2059</strain>
    </source>
</reference>
<dbReference type="RefSeq" id="WP_020878428.1">
    <property type="nucleotide sequence ID" value="NZ_ATHJ01000127.1"/>
</dbReference>
<gene>
    <name evidence="3" type="ORF">dsmv_0845</name>
</gene>
<dbReference type="Pfam" id="PF03787">
    <property type="entry name" value="RAMPs"/>
    <property type="match status" value="1"/>
</dbReference>
<dbReference type="PANTHER" id="PTHR39965">
    <property type="entry name" value="CRISPR SYSTEM CMR SUBUNIT CMR6"/>
    <property type="match status" value="1"/>
</dbReference>
<dbReference type="EMBL" id="ATHJ01000127">
    <property type="protein sequence ID" value="EPR33306.1"/>
    <property type="molecule type" value="Genomic_DNA"/>
</dbReference>
<dbReference type="PATRIC" id="fig|1121405.3.peg.4080"/>
<dbReference type="AlphaFoldDB" id="S7T9L2"/>
<dbReference type="InterPro" id="IPR005537">
    <property type="entry name" value="RAMP_III_fam"/>
</dbReference>
<sequence>MVYPFSTNLQAAMNHYPAGNFGLWFNKLIPVNDDAGFKACDNTGGTTNVANFYKRNYDAVTRSDVLRDALSKRHQAQAAFCRRYGSAGFQTIAYRATLRAPFVTGIGRSHPGETGMTFDHTLGIPFLPASGIKGVVRLGHILNLIDDPKAAASLIHGDELDDTDPVSMVPQLFGGDKRKTDDVEKCRGEVIFLDAYPEKVPSLEVDIMNPHYRDYYDDDEGRTPPGDYLDPVPIQFLTVPRGEVFIFRAVLPRDEILSSALAAAFISALTELGFGAKTAVGYGRFKVDEASLTKDTSDPGKAGADTAGPKGEAWENANLTFTPGNQEVTAKADGKTAVYKGKEIIPDAIAKKFFKTRKASVKQVMVEPIGNRYRIVAIIP</sequence>
<evidence type="ECO:0000259" key="2">
    <source>
        <dbReference type="Pfam" id="PF03787"/>
    </source>
</evidence>
<feature type="domain" description="CRISPR type III-associated protein" evidence="2">
    <location>
        <begin position="97"/>
        <end position="286"/>
    </location>
</feature>
<dbReference type="NCBIfam" id="TIGR01898">
    <property type="entry name" value="cas_TM1791_cmr6"/>
    <property type="match status" value="1"/>
</dbReference>
<keyword evidence="1" id="KW-0051">Antiviral defense</keyword>
<accession>S7T9L2</accession>
<dbReference type="Proteomes" id="UP000014977">
    <property type="component" value="Unassembled WGS sequence"/>
</dbReference>
<comment type="caution">
    <text evidence="3">The sequence shown here is derived from an EMBL/GenBank/DDBJ whole genome shotgun (WGS) entry which is preliminary data.</text>
</comment>
<dbReference type="eggNOG" id="COG1604">
    <property type="taxonomic scope" value="Bacteria"/>
</dbReference>
<protein>
    <submittedName>
        <fullName evidence="3">CRISPR-associated RAMP protein, Cmr6 family</fullName>
    </submittedName>
</protein>
<name>S7T9L2_DESML</name>
<evidence type="ECO:0000313" key="3">
    <source>
        <dbReference type="EMBL" id="EPR33306.1"/>
    </source>
</evidence>